<dbReference type="Pfam" id="PF04043">
    <property type="entry name" value="PMEI"/>
    <property type="match status" value="1"/>
</dbReference>
<accession>A0A5A7Q701</accession>
<dbReference type="GO" id="GO:0004857">
    <property type="term" value="F:enzyme inhibitor activity"/>
    <property type="evidence" value="ECO:0007669"/>
    <property type="project" value="InterPro"/>
</dbReference>
<name>A0A5A7Q701_STRAF</name>
<proteinExistence type="predicted"/>
<protein>
    <submittedName>
        <fullName evidence="3">Plant invertase/pectin methylesterase inhibitor</fullName>
    </submittedName>
</protein>
<feature type="domain" description="Pectinesterase inhibitor" evidence="2">
    <location>
        <begin position="39"/>
        <end position="175"/>
    </location>
</feature>
<evidence type="ECO:0000259" key="2">
    <source>
        <dbReference type="Pfam" id="PF04043"/>
    </source>
</evidence>
<dbReference type="SUPFAM" id="SSF101148">
    <property type="entry name" value="Plant invertase/pectin methylesterase inhibitor"/>
    <property type="match status" value="1"/>
</dbReference>
<sequence>MKATNFLILFSTISSLSFLSAHDLISLVCLDPYHLAPNCNETLASLACTKACGANLTDTTETKKCVGHFVNMLAINATEAAWNVSISLTKAMKAPLPPAQLCMRQCKSAVSLLTDSERLWNMTTKFDMRTINIMGSAAQTNFDTCRDGYGNLGLPKVLETKLSPAWQLINIMLVISNMIY</sequence>
<gene>
    <name evidence="3" type="ORF">STAS_17683</name>
</gene>
<reference evidence="4" key="1">
    <citation type="journal article" date="2019" name="Curr. Biol.">
        <title>Genome Sequence of Striga asiatica Provides Insight into the Evolution of Plant Parasitism.</title>
        <authorList>
            <person name="Yoshida S."/>
            <person name="Kim S."/>
            <person name="Wafula E.K."/>
            <person name="Tanskanen J."/>
            <person name="Kim Y.M."/>
            <person name="Honaas L."/>
            <person name="Yang Z."/>
            <person name="Spallek T."/>
            <person name="Conn C.E."/>
            <person name="Ichihashi Y."/>
            <person name="Cheong K."/>
            <person name="Cui S."/>
            <person name="Der J.P."/>
            <person name="Gundlach H."/>
            <person name="Jiao Y."/>
            <person name="Hori C."/>
            <person name="Ishida J.K."/>
            <person name="Kasahara H."/>
            <person name="Kiba T."/>
            <person name="Kim M.S."/>
            <person name="Koo N."/>
            <person name="Laohavisit A."/>
            <person name="Lee Y.H."/>
            <person name="Lumba S."/>
            <person name="McCourt P."/>
            <person name="Mortimer J.C."/>
            <person name="Mutuku J.M."/>
            <person name="Nomura T."/>
            <person name="Sasaki-Sekimoto Y."/>
            <person name="Seto Y."/>
            <person name="Wang Y."/>
            <person name="Wakatake T."/>
            <person name="Sakakibara H."/>
            <person name="Demura T."/>
            <person name="Yamaguchi S."/>
            <person name="Yoneyama K."/>
            <person name="Manabe R.I."/>
            <person name="Nelson D.C."/>
            <person name="Schulman A.H."/>
            <person name="Timko M.P."/>
            <person name="dePamphilis C.W."/>
            <person name="Choi D."/>
            <person name="Shirasu K."/>
        </authorList>
    </citation>
    <scope>NUCLEOTIDE SEQUENCE [LARGE SCALE GENOMIC DNA]</scope>
    <source>
        <strain evidence="4">cv. UVA1</strain>
    </source>
</reference>
<dbReference type="Gene3D" id="1.20.140.40">
    <property type="entry name" value="Invertase/pectin methylesterase inhibitor family protein"/>
    <property type="match status" value="1"/>
</dbReference>
<keyword evidence="1" id="KW-0732">Signal</keyword>
<keyword evidence="4" id="KW-1185">Reference proteome</keyword>
<evidence type="ECO:0000313" key="4">
    <source>
        <dbReference type="Proteomes" id="UP000325081"/>
    </source>
</evidence>
<organism evidence="3 4">
    <name type="scientific">Striga asiatica</name>
    <name type="common">Asiatic witchweed</name>
    <name type="synonym">Buchnera asiatica</name>
    <dbReference type="NCBI Taxonomy" id="4170"/>
    <lineage>
        <taxon>Eukaryota</taxon>
        <taxon>Viridiplantae</taxon>
        <taxon>Streptophyta</taxon>
        <taxon>Embryophyta</taxon>
        <taxon>Tracheophyta</taxon>
        <taxon>Spermatophyta</taxon>
        <taxon>Magnoliopsida</taxon>
        <taxon>eudicotyledons</taxon>
        <taxon>Gunneridae</taxon>
        <taxon>Pentapetalae</taxon>
        <taxon>asterids</taxon>
        <taxon>lamiids</taxon>
        <taxon>Lamiales</taxon>
        <taxon>Orobanchaceae</taxon>
        <taxon>Buchnereae</taxon>
        <taxon>Striga</taxon>
    </lineage>
</organism>
<feature type="signal peptide" evidence="1">
    <location>
        <begin position="1"/>
        <end position="21"/>
    </location>
</feature>
<evidence type="ECO:0000313" key="3">
    <source>
        <dbReference type="EMBL" id="GER40990.1"/>
    </source>
</evidence>
<dbReference type="InterPro" id="IPR035513">
    <property type="entry name" value="Invertase/methylesterase_inhib"/>
</dbReference>
<dbReference type="InterPro" id="IPR006501">
    <property type="entry name" value="Pectinesterase_inhib_dom"/>
</dbReference>
<dbReference type="EMBL" id="BKCP01006049">
    <property type="protein sequence ID" value="GER40990.1"/>
    <property type="molecule type" value="Genomic_DNA"/>
</dbReference>
<dbReference type="Proteomes" id="UP000325081">
    <property type="component" value="Unassembled WGS sequence"/>
</dbReference>
<evidence type="ECO:0000256" key="1">
    <source>
        <dbReference type="SAM" id="SignalP"/>
    </source>
</evidence>
<feature type="chain" id="PRO_5023048160" evidence="1">
    <location>
        <begin position="22"/>
        <end position="180"/>
    </location>
</feature>
<dbReference type="AlphaFoldDB" id="A0A5A7Q701"/>
<comment type="caution">
    <text evidence="3">The sequence shown here is derived from an EMBL/GenBank/DDBJ whole genome shotgun (WGS) entry which is preliminary data.</text>
</comment>